<protein>
    <submittedName>
        <fullName evidence="1">Uncharacterized protein</fullName>
    </submittedName>
</protein>
<gene>
    <name evidence="1" type="ORF">ACFQZP_47240</name>
</gene>
<proteinExistence type="predicted"/>
<comment type="caution">
    <text evidence="1">The sequence shown here is derived from an EMBL/GenBank/DDBJ whole genome shotgun (WGS) entry which is preliminary data.</text>
</comment>
<dbReference type="Proteomes" id="UP001596957">
    <property type="component" value="Unassembled WGS sequence"/>
</dbReference>
<dbReference type="EMBL" id="JBHTEC010000008">
    <property type="protein sequence ID" value="MFD0289068.1"/>
    <property type="molecule type" value="Genomic_DNA"/>
</dbReference>
<evidence type="ECO:0000313" key="1">
    <source>
        <dbReference type="EMBL" id="MFD0289068.1"/>
    </source>
</evidence>
<sequence>MLTDDILRKGPRLEIAGRADRPADRLHESNQVTAKFLDGGPVGVDLQLAIGREFYEEEGDLATEMHFH</sequence>
<dbReference type="RefSeq" id="WP_381259889.1">
    <property type="nucleotide sequence ID" value="NZ_JBHTBI010000037.1"/>
</dbReference>
<keyword evidence="2" id="KW-1185">Reference proteome</keyword>
<organism evidence="1 2">
    <name type="scientific">Streptomyces lutosisoli</name>
    <dbReference type="NCBI Taxonomy" id="2665721"/>
    <lineage>
        <taxon>Bacteria</taxon>
        <taxon>Bacillati</taxon>
        <taxon>Actinomycetota</taxon>
        <taxon>Actinomycetes</taxon>
        <taxon>Kitasatosporales</taxon>
        <taxon>Streptomycetaceae</taxon>
        <taxon>Streptomyces</taxon>
    </lineage>
</organism>
<accession>A0ABW2W0N0</accession>
<evidence type="ECO:0000313" key="2">
    <source>
        <dbReference type="Proteomes" id="UP001596957"/>
    </source>
</evidence>
<reference evidence="2" key="1">
    <citation type="journal article" date="2019" name="Int. J. Syst. Evol. Microbiol.">
        <title>The Global Catalogue of Microorganisms (GCM) 10K type strain sequencing project: providing services to taxonomists for standard genome sequencing and annotation.</title>
        <authorList>
            <consortium name="The Broad Institute Genomics Platform"/>
            <consortium name="The Broad Institute Genome Sequencing Center for Infectious Disease"/>
            <person name="Wu L."/>
            <person name="Ma J."/>
        </authorList>
    </citation>
    <scope>NUCLEOTIDE SEQUENCE [LARGE SCALE GENOMIC DNA]</scope>
    <source>
        <strain evidence="2">CGMCC 4.7198</strain>
    </source>
</reference>
<name>A0ABW2W0N0_9ACTN</name>